<evidence type="ECO:0000256" key="7">
    <source>
        <dbReference type="ARBA" id="ARBA00022801"/>
    </source>
</evidence>
<dbReference type="GO" id="GO:0005743">
    <property type="term" value="C:mitochondrial inner membrane"/>
    <property type="evidence" value="ECO:0007669"/>
    <property type="project" value="TreeGrafter"/>
</dbReference>
<dbReference type="InterPro" id="IPR044925">
    <property type="entry name" value="His-Me_finger_sf"/>
</dbReference>
<feature type="binding site" evidence="11">
    <location>
        <position position="892"/>
    </location>
    <ligand>
        <name>Mg(2+)</name>
        <dbReference type="ChEBI" id="CHEBI:18420"/>
        <note>catalytic</note>
    </ligand>
</feature>
<dbReference type="InterPro" id="IPR018200">
    <property type="entry name" value="USP_CS"/>
</dbReference>
<keyword evidence="3" id="KW-0540">Nuclease</keyword>
<evidence type="ECO:0000256" key="6">
    <source>
        <dbReference type="ARBA" id="ARBA00022771"/>
    </source>
</evidence>
<evidence type="ECO:0000259" key="16">
    <source>
        <dbReference type="PROSITE" id="PS50271"/>
    </source>
</evidence>
<keyword evidence="13" id="KW-0645">Protease</keyword>
<evidence type="ECO:0000256" key="3">
    <source>
        <dbReference type="ARBA" id="ARBA00022722"/>
    </source>
</evidence>
<dbReference type="InterPro" id="IPR001607">
    <property type="entry name" value="Znf_UBP"/>
</dbReference>
<evidence type="ECO:0000256" key="13">
    <source>
        <dbReference type="RuleBase" id="RU366025"/>
    </source>
</evidence>
<dbReference type="GO" id="GO:0016579">
    <property type="term" value="P:protein deubiquitination"/>
    <property type="evidence" value="ECO:0007669"/>
    <property type="project" value="InterPro"/>
</dbReference>
<dbReference type="SMART" id="SM00892">
    <property type="entry name" value="Endonuclease_NS"/>
    <property type="match status" value="1"/>
</dbReference>
<dbReference type="PANTHER" id="PTHR13966:SF5">
    <property type="entry name" value="ENDONUCLEASE G, MITOCHONDRIAL"/>
    <property type="match status" value="1"/>
</dbReference>
<proteinExistence type="inferred from homology"/>
<dbReference type="SUPFAM" id="SSF54060">
    <property type="entry name" value="His-Me finger endonucleases"/>
    <property type="match status" value="1"/>
</dbReference>
<dbReference type="Proteomes" id="UP000046395">
    <property type="component" value="Unassembled WGS sequence"/>
</dbReference>
<evidence type="ECO:0000256" key="9">
    <source>
        <dbReference type="ARBA" id="ARBA00022842"/>
    </source>
</evidence>
<dbReference type="PANTHER" id="PTHR13966">
    <property type="entry name" value="ENDONUCLEASE RELATED"/>
    <property type="match status" value="1"/>
</dbReference>
<keyword evidence="13" id="KW-0833">Ubl conjugation pathway</keyword>
<evidence type="ECO:0000256" key="5">
    <source>
        <dbReference type="ARBA" id="ARBA00022759"/>
    </source>
</evidence>
<evidence type="ECO:0000313" key="18">
    <source>
        <dbReference type="WBParaSite" id="TMUE_3000012882.1"/>
    </source>
</evidence>
<dbReference type="GO" id="GO:0005634">
    <property type="term" value="C:nucleus"/>
    <property type="evidence" value="ECO:0007669"/>
    <property type="project" value="TreeGrafter"/>
</dbReference>
<dbReference type="STRING" id="70415.A0A5S6R136"/>
<dbReference type="SUPFAM" id="SSF57850">
    <property type="entry name" value="RING/U-box"/>
    <property type="match status" value="1"/>
</dbReference>
<evidence type="ECO:0000256" key="12">
    <source>
        <dbReference type="PROSITE-ProRule" id="PRU00502"/>
    </source>
</evidence>
<dbReference type="InterPro" id="IPR028889">
    <property type="entry name" value="USP"/>
</dbReference>
<feature type="active site" description="Proton acceptor" evidence="10">
    <location>
        <position position="860"/>
    </location>
</feature>
<keyword evidence="6 12" id="KW-0863">Zinc-finger</keyword>
<keyword evidence="13" id="KW-0788">Thiol protease</keyword>
<dbReference type="InterPro" id="IPR044929">
    <property type="entry name" value="DNA/RNA_non-sp_Endonuclease_sf"/>
</dbReference>
<name>A0A5S6R136_TRIMR</name>
<keyword evidence="5" id="KW-0255">Endonuclease</keyword>
<dbReference type="Gene3D" id="3.30.40.10">
    <property type="entry name" value="Zinc/RING finger domain, C3HC4 (zinc finger)"/>
    <property type="match status" value="1"/>
</dbReference>
<dbReference type="Pfam" id="PF01223">
    <property type="entry name" value="Endonuclease_NS"/>
    <property type="match status" value="1"/>
</dbReference>
<evidence type="ECO:0000256" key="8">
    <source>
        <dbReference type="ARBA" id="ARBA00022833"/>
    </source>
</evidence>
<evidence type="ECO:0000256" key="10">
    <source>
        <dbReference type="PIRSR" id="PIRSR640255-1"/>
    </source>
</evidence>
<feature type="compositionally biased region" description="Basic residues" evidence="14">
    <location>
        <begin position="438"/>
        <end position="455"/>
    </location>
</feature>
<dbReference type="PROSITE" id="PS50235">
    <property type="entry name" value="USP_3"/>
    <property type="match status" value="1"/>
</dbReference>
<evidence type="ECO:0000256" key="14">
    <source>
        <dbReference type="SAM" id="MobiDB-lite"/>
    </source>
</evidence>
<feature type="domain" description="USP" evidence="15">
    <location>
        <begin position="214"/>
        <end position="709"/>
    </location>
</feature>
<dbReference type="GO" id="GO:0003676">
    <property type="term" value="F:nucleic acid binding"/>
    <property type="evidence" value="ECO:0007669"/>
    <property type="project" value="InterPro"/>
</dbReference>
<feature type="region of interest" description="Disordered" evidence="14">
    <location>
        <begin position="1"/>
        <end position="27"/>
    </location>
</feature>
<dbReference type="GO" id="GO:0006309">
    <property type="term" value="P:apoptotic DNA fragmentation"/>
    <property type="evidence" value="ECO:0007669"/>
    <property type="project" value="TreeGrafter"/>
</dbReference>
<organism evidence="17 18">
    <name type="scientific">Trichuris muris</name>
    <name type="common">Mouse whipworm</name>
    <dbReference type="NCBI Taxonomy" id="70415"/>
    <lineage>
        <taxon>Eukaryota</taxon>
        <taxon>Metazoa</taxon>
        <taxon>Ecdysozoa</taxon>
        <taxon>Nematoda</taxon>
        <taxon>Enoplea</taxon>
        <taxon>Dorylaimia</taxon>
        <taxon>Trichinellida</taxon>
        <taxon>Trichuridae</taxon>
        <taxon>Trichuris</taxon>
    </lineage>
</organism>
<dbReference type="InterPro" id="IPR013083">
    <property type="entry name" value="Znf_RING/FYVE/PHD"/>
</dbReference>
<dbReference type="InterPro" id="IPR020821">
    <property type="entry name" value="ENPP1-3/EXOG-like_nuc-like"/>
</dbReference>
<evidence type="ECO:0000313" key="17">
    <source>
        <dbReference type="Proteomes" id="UP000046395"/>
    </source>
</evidence>
<dbReference type="Gene3D" id="3.90.70.10">
    <property type="entry name" value="Cysteine proteinases"/>
    <property type="match status" value="1"/>
</dbReference>
<feature type="compositionally biased region" description="Polar residues" evidence="14">
    <location>
        <begin position="14"/>
        <end position="27"/>
    </location>
</feature>
<dbReference type="PROSITE" id="PS50271">
    <property type="entry name" value="ZF_UBP"/>
    <property type="match status" value="1"/>
</dbReference>
<keyword evidence="9" id="KW-0460">Magnesium</keyword>
<dbReference type="GO" id="GO:0000014">
    <property type="term" value="F:single-stranded DNA endodeoxyribonuclease activity"/>
    <property type="evidence" value="ECO:0007669"/>
    <property type="project" value="TreeGrafter"/>
</dbReference>
<keyword evidence="7 13" id="KW-0378">Hydrolase</keyword>
<protein>
    <recommendedName>
        <fullName evidence="13">Ubiquitin carboxyl-terminal hydrolase</fullName>
        <ecNumber evidence="13">3.4.19.12</ecNumber>
    </recommendedName>
</protein>
<evidence type="ECO:0000256" key="11">
    <source>
        <dbReference type="PIRSR" id="PIRSR640255-2"/>
    </source>
</evidence>
<keyword evidence="8" id="KW-0862">Zinc</keyword>
<dbReference type="EC" id="3.4.19.12" evidence="13"/>
<feature type="domain" description="UBP-type" evidence="16">
    <location>
        <begin position="41"/>
        <end position="158"/>
    </location>
</feature>
<evidence type="ECO:0000256" key="2">
    <source>
        <dbReference type="ARBA" id="ARBA00010052"/>
    </source>
</evidence>
<dbReference type="WBParaSite" id="TMUE_3000012882.1">
    <property type="protein sequence ID" value="TMUE_3000012882.1"/>
    <property type="gene ID" value="WBGene00293309"/>
</dbReference>
<dbReference type="InterPro" id="IPR040255">
    <property type="entry name" value="Non-specific_endonuclease"/>
</dbReference>
<dbReference type="Gene3D" id="3.40.570.10">
    <property type="entry name" value="Extracellular Endonuclease, subunit A"/>
    <property type="match status" value="1"/>
</dbReference>
<feature type="region of interest" description="Disordered" evidence="14">
    <location>
        <begin position="438"/>
        <end position="459"/>
    </location>
</feature>
<comment type="similarity">
    <text evidence="2">Belongs to the DNA/RNA non-specific endonuclease family.</text>
</comment>
<evidence type="ECO:0000259" key="15">
    <source>
        <dbReference type="PROSITE" id="PS50235"/>
    </source>
</evidence>
<dbReference type="AlphaFoldDB" id="A0A5S6R136"/>
<keyword evidence="4 11" id="KW-0479">Metal-binding</keyword>
<dbReference type="InterPro" id="IPR018524">
    <property type="entry name" value="DNA/RNA_endonuclease_AS"/>
</dbReference>
<evidence type="ECO:0000256" key="1">
    <source>
        <dbReference type="ARBA" id="ARBA00001946"/>
    </source>
</evidence>
<comment type="cofactor">
    <cofactor evidence="1">
        <name>Mg(2+)</name>
        <dbReference type="ChEBI" id="CHEBI:18420"/>
    </cofactor>
</comment>
<dbReference type="InterPro" id="IPR001394">
    <property type="entry name" value="Peptidase_C19_UCH"/>
</dbReference>
<dbReference type="PROSITE" id="PS01070">
    <property type="entry name" value="NUCLEASE_NON_SPEC"/>
    <property type="match status" value="1"/>
</dbReference>
<comment type="catalytic activity">
    <reaction evidence="13">
        <text>Thiol-dependent hydrolysis of ester, thioester, amide, peptide and isopeptide bonds formed by the C-terminal Gly of ubiquitin (a 76-residue protein attached to proteins as an intracellular targeting signal).</text>
        <dbReference type="EC" id="3.4.19.12"/>
    </reaction>
</comment>
<dbReference type="GO" id="GO:0004843">
    <property type="term" value="F:cysteine-type deubiquitinase activity"/>
    <property type="evidence" value="ECO:0007669"/>
    <property type="project" value="UniProtKB-UniRule"/>
</dbReference>
<dbReference type="GO" id="GO:0008270">
    <property type="term" value="F:zinc ion binding"/>
    <property type="evidence" value="ECO:0007669"/>
    <property type="project" value="UniProtKB-KW"/>
</dbReference>
<reference evidence="18" key="1">
    <citation type="submission" date="2019-12" db="UniProtKB">
        <authorList>
            <consortium name="WormBaseParasite"/>
        </authorList>
    </citation>
    <scope>IDENTIFICATION</scope>
</reference>
<keyword evidence="17" id="KW-1185">Reference proteome</keyword>
<accession>A0A5S6R136</accession>
<comment type="similarity">
    <text evidence="13">Belongs to the peptidase C19 family.</text>
</comment>
<dbReference type="SUPFAM" id="SSF54001">
    <property type="entry name" value="Cysteine proteinases"/>
    <property type="match status" value="1"/>
</dbReference>
<dbReference type="CDD" id="cd00091">
    <property type="entry name" value="NUC"/>
    <property type="match status" value="1"/>
</dbReference>
<dbReference type="InterPro" id="IPR038765">
    <property type="entry name" value="Papain-like_cys_pep_sf"/>
</dbReference>
<evidence type="ECO:0000256" key="4">
    <source>
        <dbReference type="ARBA" id="ARBA00022723"/>
    </source>
</evidence>
<dbReference type="PROSITE" id="PS00972">
    <property type="entry name" value="USP_1"/>
    <property type="match status" value="1"/>
</dbReference>
<dbReference type="PROSITE" id="PS00973">
    <property type="entry name" value="USP_2"/>
    <property type="match status" value="1"/>
</dbReference>
<dbReference type="GO" id="GO:0006508">
    <property type="term" value="P:proteolysis"/>
    <property type="evidence" value="ECO:0007669"/>
    <property type="project" value="UniProtKB-KW"/>
</dbReference>
<dbReference type="InterPro" id="IPR001604">
    <property type="entry name" value="Endo_G_ENPP1-like_dom"/>
</dbReference>
<dbReference type="GO" id="GO:0004521">
    <property type="term" value="F:RNA endonuclease activity"/>
    <property type="evidence" value="ECO:0007669"/>
    <property type="project" value="TreeGrafter"/>
</dbReference>
<dbReference type="SMART" id="SM00477">
    <property type="entry name" value="NUC"/>
    <property type="match status" value="1"/>
</dbReference>
<dbReference type="Pfam" id="PF02148">
    <property type="entry name" value="zf-UBP"/>
    <property type="match status" value="1"/>
</dbReference>
<dbReference type="Pfam" id="PF00443">
    <property type="entry name" value="UCH"/>
    <property type="match status" value="1"/>
</dbReference>
<sequence>MGKLQENEFMSAELSPSTSFVKDGSPQSFDRDTVGNWNSFPVCKHVDNVIDLINVKRRVKVKEFNKCKTCALLAAKDSSYTIAKDTAVAVCLTCGHQGCYGSIGLNHARKHFDALKTGVHPIYLLLPSFQILCFNCERVLSPDVSDLIGDAVRYIRGIELKSAASTPPKSEELQDFFAEAKFHTNGSPATKNVATAEVVVSKSNVNCSSVMKPKGFLNLGNTCFFNSVLQVLVHTPVLMSVLRRSVENHIVKIDPNSKLPLLKPALKLEDECYDEIEVNLPAGNSTLRTAFLDFVNRLRTQENPSLNPSPVYDTMRERISLFRDNNQHDSHELLRCFMDALREEEIESIKAGLLLYFGLPSDCTEVGLTDKKHMAYLHSAQVPAVDQVFGGTLLQRIKCLSCGSVSFRLDPFLDLSLCLRTARQPQIVIKQPVQKMTKHMKKAQRKNKKRQRQQRKMNGMVNGERRHQLDGESGTTEVDVHRGESTVNGDVVEKCRAELEQLTLSKAEAKEASVSFGDDFCKTLQSTSTLCTKSDEENETIEDCLRSFFAEELMEGSGQFACESCAKAAAGSFKSAEKPVTILSDAVRSVVVFSPPAVLTLHLKRFAQSGSSIRKISEDVTFSRFLDLSPFCSKRSRGIISGQVLYELYGVICHFGSADEGHYVAYIRTRNEEQDRKFLQLVSLVENITFVAQYEGNRQTNQEMLHENKQCEHVHAVSQNGKEGGSCDKTGFLSIIKSKLLANAATLDDSALVHFPGDTTLPAVPKTEILPPERPSRVAEIMRFGYPGFDNLRTYEDFVVSYDRRNRTAHWVMEHLTPERMKYDPSVDRTKCQFREDDSIHPFFRSTNADYKGSGYDRGHLAAAGNHRKTQASVDQTFLLSNMAPQVGKGFNRDKWNELEKYVRKLTRANKNVYVCTGPLYLPQQGMDGKMRVTFEAPIQERLIITPSVWKRSFLNASVKRVILTCKFTQIFGSCI</sequence>